<sequence length="105" mass="11888">MIVDINYTEVSAVPSQCRPLPAGENLFAVTCVDWLDVRCSIGDFDYNKKMCSQWQNDLGGGKKGPTIYSLQFRYFNRDHLGNVREVVSEKGEVEQVNAYYPFGTP</sequence>
<dbReference type="Proteomes" id="UP000248314">
    <property type="component" value="Unassembled WGS sequence"/>
</dbReference>
<dbReference type="AlphaFoldDB" id="A0A318HPH3"/>
<organism evidence="1 2">
    <name type="scientific">Hoylesella shahii DSM 15611 = JCM 12083</name>
    <dbReference type="NCBI Taxonomy" id="1122991"/>
    <lineage>
        <taxon>Bacteria</taxon>
        <taxon>Pseudomonadati</taxon>
        <taxon>Bacteroidota</taxon>
        <taxon>Bacteroidia</taxon>
        <taxon>Bacteroidales</taxon>
        <taxon>Prevotellaceae</taxon>
        <taxon>Hoylesella</taxon>
    </lineage>
</organism>
<gene>
    <name evidence="1" type="ORF">EJ73_02909</name>
</gene>
<dbReference type="EMBL" id="QJJX01000098">
    <property type="protein sequence ID" value="PXX14000.1"/>
    <property type="molecule type" value="Genomic_DNA"/>
</dbReference>
<evidence type="ECO:0000313" key="1">
    <source>
        <dbReference type="EMBL" id="PXX14000.1"/>
    </source>
</evidence>
<feature type="non-terminal residue" evidence="1">
    <location>
        <position position="105"/>
    </location>
</feature>
<protein>
    <submittedName>
        <fullName evidence="1">Uncharacterized protein</fullName>
    </submittedName>
</protein>
<name>A0A318HPH3_9BACT</name>
<evidence type="ECO:0000313" key="2">
    <source>
        <dbReference type="Proteomes" id="UP000248314"/>
    </source>
</evidence>
<accession>A0A318HPH3</accession>
<dbReference type="Gene3D" id="2.180.10.10">
    <property type="entry name" value="RHS repeat-associated core"/>
    <property type="match status" value="1"/>
</dbReference>
<comment type="caution">
    <text evidence="1">The sequence shown here is derived from an EMBL/GenBank/DDBJ whole genome shotgun (WGS) entry which is preliminary data.</text>
</comment>
<proteinExistence type="predicted"/>
<keyword evidence="2" id="KW-1185">Reference proteome</keyword>
<reference evidence="1 2" key="1">
    <citation type="submission" date="2018-05" db="EMBL/GenBank/DDBJ databases">
        <title>Genomic Encyclopedia of Type Strains, Phase I: the one thousand microbial genomes (KMG-I) project.</title>
        <authorList>
            <person name="Kyrpides N."/>
        </authorList>
    </citation>
    <scope>NUCLEOTIDE SEQUENCE [LARGE SCALE GENOMIC DNA]</scope>
    <source>
        <strain evidence="1 2">DSM 15611</strain>
    </source>
</reference>